<dbReference type="AlphaFoldDB" id="A0A127P6N0"/>
<dbReference type="PANTHER" id="PTHR30483:SF6">
    <property type="entry name" value="PERIPLASMIC BINDING PROTEIN OF ABC TRANSPORTER FOR NATURAL AMINO ACIDS"/>
    <property type="match status" value="1"/>
</dbReference>
<evidence type="ECO:0000313" key="4">
    <source>
        <dbReference type="EMBL" id="AMO93305.1"/>
    </source>
</evidence>
<proteinExistence type="inferred from homology"/>
<evidence type="ECO:0000259" key="3">
    <source>
        <dbReference type="Pfam" id="PF13458"/>
    </source>
</evidence>
<name>A0A127P6N0_9BURK</name>
<reference evidence="4 5" key="1">
    <citation type="submission" date="2015-11" db="EMBL/GenBank/DDBJ databases">
        <title>Exploring the genomic traits of fungus-feeding bacterial genus Collimonas.</title>
        <authorList>
            <person name="Song C."/>
            <person name="Schmidt R."/>
            <person name="de Jager V."/>
            <person name="Krzyzanowska D."/>
            <person name="Jongedijk E."/>
            <person name="Cankar K."/>
            <person name="Beekwilder J."/>
            <person name="van Veen A."/>
            <person name="de Boer W."/>
            <person name="van Veen J.A."/>
            <person name="Garbeva P."/>
        </authorList>
    </citation>
    <scope>NUCLEOTIDE SEQUENCE [LARGE SCALE GENOMIC DNA]</scope>
    <source>
        <strain evidence="4 5">Ter6</strain>
    </source>
</reference>
<dbReference type="PANTHER" id="PTHR30483">
    <property type="entry name" value="LEUCINE-SPECIFIC-BINDING PROTEIN"/>
    <property type="match status" value="1"/>
</dbReference>
<accession>A0A127P6N0</accession>
<dbReference type="InterPro" id="IPR028082">
    <property type="entry name" value="Peripla_BP_I"/>
</dbReference>
<feature type="domain" description="Leucine-binding protein" evidence="3">
    <location>
        <begin position="87"/>
        <end position="423"/>
    </location>
</feature>
<keyword evidence="2" id="KW-0732">Signal</keyword>
<dbReference type="EMBL" id="CP013232">
    <property type="protein sequence ID" value="AMO93305.1"/>
    <property type="molecule type" value="Genomic_DNA"/>
</dbReference>
<protein>
    <submittedName>
        <fullName evidence="4">Branched-chain amino acid ABC transporter, periplasmic branched-chain amino acid-binding protein</fullName>
    </submittedName>
</protein>
<comment type="similarity">
    <text evidence="1">Belongs to the leucine-binding protein family.</text>
</comment>
<dbReference type="PATRIC" id="fig|158899.10.peg.597"/>
<gene>
    <name evidence="4" type="ORF">CFter6_0576</name>
</gene>
<dbReference type="CDD" id="cd06327">
    <property type="entry name" value="PBP1_SBP-like"/>
    <property type="match status" value="1"/>
</dbReference>
<dbReference type="InterPro" id="IPR051010">
    <property type="entry name" value="BCAA_transport"/>
</dbReference>
<dbReference type="Proteomes" id="UP000072421">
    <property type="component" value="Chromosome"/>
</dbReference>
<dbReference type="Pfam" id="PF13458">
    <property type="entry name" value="Peripla_BP_6"/>
    <property type="match status" value="1"/>
</dbReference>
<dbReference type="Gene3D" id="3.40.50.2300">
    <property type="match status" value="2"/>
</dbReference>
<dbReference type="OrthoDB" id="8887944at2"/>
<organism evidence="4">
    <name type="scientific">Collimonas fungivorans</name>
    <dbReference type="NCBI Taxonomy" id="158899"/>
    <lineage>
        <taxon>Bacteria</taxon>
        <taxon>Pseudomonadati</taxon>
        <taxon>Pseudomonadota</taxon>
        <taxon>Betaproteobacteria</taxon>
        <taxon>Burkholderiales</taxon>
        <taxon>Oxalobacteraceae</taxon>
        <taxon>Collimonas</taxon>
    </lineage>
</organism>
<evidence type="ECO:0000256" key="2">
    <source>
        <dbReference type="ARBA" id="ARBA00022729"/>
    </source>
</evidence>
<dbReference type="InterPro" id="IPR028081">
    <property type="entry name" value="Leu-bd"/>
</dbReference>
<dbReference type="SUPFAM" id="SSF53822">
    <property type="entry name" value="Periplasmic binding protein-like I"/>
    <property type="match status" value="1"/>
</dbReference>
<evidence type="ECO:0000313" key="5">
    <source>
        <dbReference type="Proteomes" id="UP000072421"/>
    </source>
</evidence>
<sequence length="450" mass="49252">MIIRLLRLMNSLYVDLSIFPRALDYAISNVSNAYFINDIGSNNMKNHNKKTMMGRRQAIKIGSAAMVAGILPQLSWAQRASPAAGNPIRIGFCTDLSGPYQEVDGPAGAEAIRMAIEDMGETVAGRRVELVLGDHQNDPQRAAAIARQWCAHDGVDMLISGVNSDTSLAMTAIAAEHGKLVFVVGAGTSVQTRERANPAIIQYAYDTGALATVPGVLLTHQGLRRWFYVTADYPFGRELQEHGSAAVRAAGGIVVGTAINPHDADDFVPYLKLALDSDAQVIGLANGHAELLKAMAAVDTLGLAQRMKLVGLLTFIDDIHHMGLAKAQGLYLADSWFWTRDADTRRWAERFFARRQRMPSSLHAADYSAALQYLKAVAATGTTDLGNVLTHLRRVSFDDMYIKKGRLREDGILLHDMHLLRVKAPAQSSSEWDYYESIATLAGEDAFQRR</sequence>
<evidence type="ECO:0000256" key="1">
    <source>
        <dbReference type="ARBA" id="ARBA00010062"/>
    </source>
</evidence>